<dbReference type="GeneID" id="34232191"/>
<dbReference type="PANTHER" id="PTHR23520:SF5">
    <property type="entry name" value="TRANSPORTER, PUTATIVE (AFU_ORTHOLOGUE AFUA_3G04000)-RELATED"/>
    <property type="match status" value="1"/>
</dbReference>
<dbReference type="InterPro" id="IPR036259">
    <property type="entry name" value="MFS_trans_sf"/>
</dbReference>
<name>A0A1H4BVY1_9BURK</name>
<feature type="transmembrane region" description="Helical" evidence="4">
    <location>
        <begin position="221"/>
        <end position="248"/>
    </location>
</feature>
<keyword evidence="6" id="KW-1185">Reference proteome</keyword>
<accession>A0A1H4BVY1</accession>
<dbReference type="GO" id="GO:0022857">
    <property type="term" value="F:transmembrane transporter activity"/>
    <property type="evidence" value="ECO:0007669"/>
    <property type="project" value="InterPro"/>
</dbReference>
<evidence type="ECO:0000256" key="1">
    <source>
        <dbReference type="ARBA" id="ARBA00022692"/>
    </source>
</evidence>
<evidence type="ECO:0000313" key="6">
    <source>
        <dbReference type="Proteomes" id="UP000199002"/>
    </source>
</evidence>
<dbReference type="STRING" id="592050.SAMN05421875_11615"/>
<dbReference type="InterPro" id="IPR011701">
    <property type="entry name" value="MFS"/>
</dbReference>
<feature type="transmembrane region" description="Helical" evidence="4">
    <location>
        <begin position="79"/>
        <end position="97"/>
    </location>
</feature>
<dbReference type="Gene3D" id="1.20.1250.20">
    <property type="entry name" value="MFS general substrate transporter like domains"/>
    <property type="match status" value="1"/>
</dbReference>
<dbReference type="RefSeq" id="WP_092698738.1">
    <property type="nucleotide sequence ID" value="NZ_FNQJ01000016.1"/>
</dbReference>
<reference evidence="6" key="1">
    <citation type="submission" date="2016-10" db="EMBL/GenBank/DDBJ databases">
        <authorList>
            <person name="Varghese N."/>
            <person name="Submissions S."/>
        </authorList>
    </citation>
    <scope>NUCLEOTIDE SEQUENCE [LARGE SCALE GENOMIC DNA]</scope>
    <source>
        <strain evidence="6">DSM 25157</strain>
    </source>
</reference>
<evidence type="ECO:0000256" key="2">
    <source>
        <dbReference type="ARBA" id="ARBA00022989"/>
    </source>
</evidence>
<dbReference type="Pfam" id="PF07690">
    <property type="entry name" value="MFS_1"/>
    <property type="match status" value="1"/>
</dbReference>
<evidence type="ECO:0000313" key="5">
    <source>
        <dbReference type="EMBL" id="SEA52288.1"/>
    </source>
</evidence>
<dbReference type="PANTHER" id="PTHR23520">
    <property type="entry name" value="TRANSPORTER, PUTATIVE (AFU_ORTHOLOGUE AFUA_3G04000)-RELATED"/>
    <property type="match status" value="1"/>
</dbReference>
<feature type="transmembrane region" description="Helical" evidence="4">
    <location>
        <begin position="29"/>
        <end position="47"/>
    </location>
</feature>
<gene>
    <name evidence="5" type="ORF">SAMN05421875_11615</name>
</gene>
<evidence type="ECO:0000256" key="3">
    <source>
        <dbReference type="ARBA" id="ARBA00023136"/>
    </source>
</evidence>
<protein>
    <submittedName>
        <fullName evidence="5">Predicted arabinose efflux permease, MFS family</fullName>
    </submittedName>
</protein>
<keyword evidence="3 4" id="KW-0472">Membrane</keyword>
<organism evidence="5 6">
    <name type="scientific">Acidovorax soli</name>
    <dbReference type="NCBI Taxonomy" id="592050"/>
    <lineage>
        <taxon>Bacteria</taxon>
        <taxon>Pseudomonadati</taxon>
        <taxon>Pseudomonadota</taxon>
        <taxon>Betaproteobacteria</taxon>
        <taxon>Burkholderiales</taxon>
        <taxon>Comamonadaceae</taxon>
        <taxon>Acidovorax</taxon>
    </lineage>
</organism>
<proteinExistence type="predicted"/>
<feature type="transmembrane region" description="Helical" evidence="4">
    <location>
        <begin position="53"/>
        <end position="72"/>
    </location>
</feature>
<feature type="transmembrane region" description="Helical" evidence="4">
    <location>
        <begin position="364"/>
        <end position="388"/>
    </location>
</feature>
<evidence type="ECO:0000256" key="4">
    <source>
        <dbReference type="SAM" id="Phobius"/>
    </source>
</evidence>
<feature type="transmembrane region" description="Helical" evidence="4">
    <location>
        <begin position="254"/>
        <end position="276"/>
    </location>
</feature>
<keyword evidence="2 4" id="KW-1133">Transmembrane helix</keyword>
<dbReference type="AlphaFoldDB" id="A0A1H4BVY1"/>
<dbReference type="Proteomes" id="UP000199002">
    <property type="component" value="Unassembled WGS sequence"/>
</dbReference>
<keyword evidence="1 4" id="KW-0812">Transmembrane</keyword>
<feature type="transmembrane region" description="Helical" evidence="4">
    <location>
        <begin position="146"/>
        <end position="167"/>
    </location>
</feature>
<dbReference type="EMBL" id="FNQJ01000016">
    <property type="protein sequence ID" value="SEA52288.1"/>
    <property type="molecule type" value="Genomic_DNA"/>
</dbReference>
<dbReference type="SUPFAM" id="SSF103473">
    <property type="entry name" value="MFS general substrate transporter"/>
    <property type="match status" value="1"/>
</dbReference>
<feature type="transmembrane region" description="Helical" evidence="4">
    <location>
        <begin position="179"/>
        <end position="200"/>
    </location>
</feature>
<sequence length="404" mass="42195">MGHWLLPTGAHPSAAPLLLGRALRAFADGYVAVLLPAYLAALGLGAWEVGALATATLLGSALATIAIGAWGHRFHHGRLLLGAALLMAATGFAFAASSAFWPLLLIAFVGTLNPSSGDVSLFLPLEHARIAEAAEGESRTTLFARYSLMGSLLSAVGALAAALPGWLSFHAGLSQLAALRSMFVLYGAIGLAVWVLYLRLPKPHEEERKPPAHLGPSRKTVVRLAMLFSVDSFAGGLVVNSLLALWLFQRFDMSVASAGQFFFWSGLCSAASQLAAPKLARRIGLLNTMVFTHIPASVCLIAAAFSSNLHAVLALLIVRSLLSQMDVPARSAFVMAVVTPAERAAAASFTLVPKSLASAAAPTIGGALFAAGLLATPLVACGVLKISYDLAIWRAFRKHEAPSS</sequence>